<name>A0A841K617_9BACT</name>
<proteinExistence type="predicted"/>
<evidence type="ECO:0000313" key="2">
    <source>
        <dbReference type="Proteomes" id="UP000538666"/>
    </source>
</evidence>
<accession>A0A841K617</accession>
<keyword evidence="2" id="KW-1185">Reference proteome</keyword>
<organism evidence="1 2">
    <name type="scientific">Silvibacterium bohemicum</name>
    <dbReference type="NCBI Taxonomy" id="1577686"/>
    <lineage>
        <taxon>Bacteria</taxon>
        <taxon>Pseudomonadati</taxon>
        <taxon>Acidobacteriota</taxon>
        <taxon>Terriglobia</taxon>
        <taxon>Terriglobales</taxon>
        <taxon>Acidobacteriaceae</taxon>
        <taxon>Silvibacterium</taxon>
    </lineage>
</organism>
<dbReference type="Gene3D" id="2.130.10.10">
    <property type="entry name" value="YVTN repeat-like/Quinoprotein amine dehydrogenase"/>
    <property type="match status" value="1"/>
</dbReference>
<reference evidence="1 2" key="1">
    <citation type="submission" date="2020-08" db="EMBL/GenBank/DDBJ databases">
        <title>Genomic Encyclopedia of Type Strains, Phase IV (KMG-IV): sequencing the most valuable type-strain genomes for metagenomic binning, comparative biology and taxonomic classification.</title>
        <authorList>
            <person name="Goeker M."/>
        </authorList>
    </citation>
    <scope>NUCLEOTIDE SEQUENCE [LARGE SCALE GENOMIC DNA]</scope>
    <source>
        <strain evidence="1 2">DSM 103733</strain>
    </source>
</reference>
<dbReference type="EMBL" id="JACHEK010000007">
    <property type="protein sequence ID" value="MBB6145704.1"/>
    <property type="molecule type" value="Genomic_DNA"/>
</dbReference>
<dbReference type="SUPFAM" id="SSF63829">
    <property type="entry name" value="Calcium-dependent phosphotriesterase"/>
    <property type="match status" value="1"/>
</dbReference>
<protein>
    <submittedName>
        <fullName evidence="1">Uncharacterized protein</fullName>
    </submittedName>
</protein>
<evidence type="ECO:0000313" key="1">
    <source>
        <dbReference type="EMBL" id="MBB6145704.1"/>
    </source>
</evidence>
<comment type="caution">
    <text evidence="1">The sequence shown here is derived from an EMBL/GenBank/DDBJ whole genome shotgun (WGS) entry which is preliminary data.</text>
</comment>
<dbReference type="RefSeq" id="WP_050060741.1">
    <property type="nucleotide sequence ID" value="NZ_JACHEK010000007.1"/>
</dbReference>
<dbReference type="InterPro" id="IPR015943">
    <property type="entry name" value="WD40/YVTN_repeat-like_dom_sf"/>
</dbReference>
<dbReference type="OrthoDB" id="99941at2"/>
<sequence length="1333" mass="129982">MSGVLFMAKTLVSGWLTGRAEAPGAIRGALRLRHRGAVSAFSLLCFAMPGLILIGCGGHSGEQAKAGPITFTNSSGAVEKIASLAITSAVKLSMMPIGDSINGGVDWVIACGGNPVSGSITNGGCGSLSSLHTPDGGPTTYTAPSLIPIGTSVTITATVTSNPSQSSSVSLTIVSTPIGVTFASTAPMPSSLAVNATLSINVQVANDPSDGGVNFTVTCGSSACGSFNPVMAQAGTAVVSGYPVTSTYTAPSVIPAGNTVTITATSVTDSSKSASATLTITPPSAPPPAPPPVTVSVAPTNLYAQTTGSVHSAHVTAIVANDPQAEGADWSVSCGAAACGTITAHTASGSPATYVAPPTVPPGGTVSITVSSTANPAATASATANIVTAAPIVVTISTPPAPSQTVGAQATLAATTTGDTANLGVNWTASCGGSSGCGSFNLSPAHTASGGQIIYTAPAAVPTGGVVTIMASSAASTPSNPGVAFTTIVPQPPSVSFQQAPPSTMTAATQASVIATVTNDVPPGGVTWSVVCGSTLPGGCGWIAPVQTASEAAATYTAPPVTQAGTSVTLTATSVAEPSVSASSNPITINPATTPTVSFIPSLPSQMQPNATVNLTAAVANDSTNAGIDWQVCSSGCGFFTIQPAIPAIPATATTPFTPAVPAVTATSVSAWSNDLPIPYTAPPQAPSTGTVAILAAAHANNAQAMSGAITISSSLFGPPVGGVVQTGTQPVVGASVALYPAGTSGYASASTAIGTAVTDKNGGFTIAGTYSCPSPASQIYVVATGGKVGTNSNNPNLALMAVLGACSNLGSAPVVVNEVTSVAAAYATSAFAANDALTGNNSYLYLGTSSGNSAGLANAFATASSLVDITTGQARFFVPAGNGAAPYVQINTVADMLNACTATSGGVEGDGSACGNLFTGADVLSQHTLFNSVAPTDTLQAAFNIAEHPVTNYGYQLLLPPLGGSSSLASLSSPFQPILSTTPNDWSLSLNYTVGGLPADTLGSFALDATGNLWITDATAGTVIEWNSTGAAVSPSAGYAAGGGPIAIDANGNVWISGNGSLSELNSLGMPIPGSPFAGVAGGGSDMSIDAQNNLWIANGAGVSEFSDVGVLLSPAGGFTNSAYSGVSAVSVDSSGNVWLGTPGVADGSAFAVLSNPGGQLIAAGGASDENTVAPQMAADKAGDMWAVQGNGAGFVCDIPPYAGRGSELVGAASCTPGDGPNPNSNAFPFFNAEGLALDGAGTAWLASAGGGSSPTIPPSLLPVILKGAFTPTNFYVSPSLAAGTVRVGIDGSGNVWVLLANHTVTEYIGAAAPTANPTALALKNMKLGAKP</sequence>
<gene>
    <name evidence="1" type="ORF">HNQ77_003665</name>
</gene>
<dbReference type="Proteomes" id="UP000538666">
    <property type="component" value="Unassembled WGS sequence"/>
</dbReference>